<dbReference type="Pfam" id="PF16784">
    <property type="entry name" value="HNHc_6"/>
    <property type="match status" value="1"/>
</dbReference>
<dbReference type="Proteomes" id="UP001290462">
    <property type="component" value="Unassembled WGS sequence"/>
</dbReference>
<dbReference type="EMBL" id="JAVBVO010000003">
    <property type="protein sequence ID" value="MDZ5759369.1"/>
    <property type="molecule type" value="Genomic_DNA"/>
</dbReference>
<comment type="caution">
    <text evidence="1">The sequence shown here is derived from an EMBL/GenBank/DDBJ whole genome shotgun (WGS) entry which is preliminary data.</text>
</comment>
<gene>
    <name evidence="1" type="ORF">RAK27_11910</name>
</gene>
<dbReference type="RefSeq" id="WP_322809208.1">
    <property type="nucleotide sequence ID" value="NZ_JAVBVO010000003.1"/>
</dbReference>
<dbReference type="InterPro" id="IPR041242">
    <property type="entry name" value="HNHc_6"/>
</dbReference>
<organism evidence="1 2">
    <name type="scientific">Carnobacterium maltaromaticum</name>
    <name type="common">Carnobacterium piscicola</name>
    <dbReference type="NCBI Taxonomy" id="2751"/>
    <lineage>
        <taxon>Bacteria</taxon>
        <taxon>Bacillati</taxon>
        <taxon>Bacillota</taxon>
        <taxon>Bacilli</taxon>
        <taxon>Lactobacillales</taxon>
        <taxon>Carnobacteriaceae</taxon>
        <taxon>Carnobacterium</taxon>
    </lineage>
</organism>
<evidence type="ECO:0000313" key="2">
    <source>
        <dbReference type="Proteomes" id="UP001290462"/>
    </source>
</evidence>
<name>A0AAW9JVQ1_CARML</name>
<evidence type="ECO:0000313" key="1">
    <source>
        <dbReference type="EMBL" id="MDZ5759369.1"/>
    </source>
</evidence>
<dbReference type="AlphaFoldDB" id="A0AAW9JVQ1"/>
<sequence>MENSLAKVVGQRVVENGKQQLLIELDNPVSDFSLQRYQRDGEIKVKVEMFDNRYLSPQQNDKIHAIIRDIYREKKEDFNFEETKERVKTSYCKVKGIEYFSLSKCSMTFAREFINFLLLLVHEMGIQTSLPTRQLTDDASMQVYMSLVKRKCAVCDHVGEGNQIHHYDAIGMGLDRTDFDHTKSRLICLCAKHHEETHTIGLDTFFNKYYVEGIKVRQQDLDQIIKYPYEVKTREYSEEQLSTHDLPDIYEKI</sequence>
<protein>
    <submittedName>
        <fullName evidence="1">HNHc nuclease</fullName>
    </submittedName>
</protein>
<reference evidence="1" key="1">
    <citation type="submission" date="2023-08" db="EMBL/GenBank/DDBJ databases">
        <title>Genomic characterization of piscicolin 126 produced by Carnobacterium maltaromaticum CM22 strain isolated from salmon (Salmo salar).</title>
        <authorList>
            <person name="Gonzalez-Gragera E."/>
            <person name="Garcia-Lopez J.D."/>
            <person name="Teso-Perez C."/>
            <person name="Gimenez-Hernandez I."/>
            <person name="Peralta-Sanchez J.M."/>
            <person name="Valdivia E."/>
            <person name="Montalban-Lopez M."/>
            <person name="Martin-Platero A.M."/>
            <person name="Banos A."/>
            <person name="Martinez-Bueno M."/>
        </authorList>
    </citation>
    <scope>NUCLEOTIDE SEQUENCE</scope>
    <source>
        <strain evidence="1">CM22</strain>
    </source>
</reference>
<proteinExistence type="predicted"/>
<accession>A0AAW9JVQ1</accession>